<reference evidence="2" key="1">
    <citation type="submission" date="2012-08" db="EMBL/GenBank/DDBJ databases">
        <title>Genome analysis of Colletotrichum orbiculare and Colletotrichum fructicola.</title>
        <authorList>
            <person name="Gan P.H.P."/>
            <person name="Ikeda K."/>
            <person name="Irieda H."/>
            <person name="Narusaka M."/>
            <person name="O'Connell R.J."/>
            <person name="Narusaka Y."/>
            <person name="Takano Y."/>
            <person name="Kubo Y."/>
            <person name="Shirasu K."/>
        </authorList>
    </citation>
    <scope>NUCLEOTIDE SEQUENCE</scope>
    <source>
        <strain evidence="2">Nara gc5</strain>
    </source>
</reference>
<feature type="region of interest" description="Disordered" evidence="1">
    <location>
        <begin position="176"/>
        <end position="372"/>
    </location>
</feature>
<keyword evidence="4" id="KW-1185">Reference proteome</keyword>
<dbReference type="InParanoid" id="L2FGZ9"/>
<reference evidence="3 4" key="3">
    <citation type="submission" date="2020-04" db="EMBL/GenBank/DDBJ databases">
        <title>Genome sequencing and assembly of multiple isolates from the Colletotrichum gloeosporioides species complex.</title>
        <authorList>
            <person name="Gan P."/>
            <person name="Shirasu K."/>
        </authorList>
    </citation>
    <scope>NUCLEOTIDE SEQUENCE [LARGE SCALE GENOMIC DNA]</scope>
    <source>
        <strain evidence="3 4">Nara gc5</strain>
    </source>
</reference>
<name>L2FGZ9_COLFN</name>
<evidence type="ECO:0000313" key="4">
    <source>
        <dbReference type="Proteomes" id="UP000011096"/>
    </source>
</evidence>
<feature type="compositionally biased region" description="Acidic residues" evidence="1">
    <location>
        <begin position="345"/>
        <end position="354"/>
    </location>
</feature>
<evidence type="ECO:0000313" key="2">
    <source>
        <dbReference type="EMBL" id="ELA25689.1"/>
    </source>
</evidence>
<feature type="compositionally biased region" description="Low complexity" evidence="1">
    <location>
        <begin position="212"/>
        <end position="248"/>
    </location>
</feature>
<dbReference type="EMBL" id="KB021122">
    <property type="protein sequence ID" value="ELA25689.1"/>
    <property type="molecule type" value="Genomic_DNA"/>
</dbReference>
<protein>
    <submittedName>
        <fullName evidence="2">Uncharacterized protein</fullName>
    </submittedName>
</protein>
<evidence type="ECO:0000256" key="1">
    <source>
        <dbReference type="SAM" id="MobiDB-lite"/>
    </source>
</evidence>
<sequence>MPSAPTSMDIDKTLADDIISCCLALAHDTEKANALYDRLRHYETHVAEEHQLDPIHIRSYLPNPVIDTLTRLIPDKHFVVNTRSAKLSKAARIWTVPARQLLFQIGFDYARQGDKFFSALFQLAEGCSYWPSCLLRLREAAWIRRSQPGTLTRSQAAIRFRLGLSLHNIEVVLQSLPRPPPKANTAVVGQSSSNEKSSRKGAVVQEQTTNCSSPHDSSSNHGSSSAPGSSSPHDSSSTHGSSSPHDASTPGRPAADTTSLSEGSTPEVGRTSLSQQEPPRTPTRELAQSGAAYDPSDIFDTPRSSPNQHRSLFENRDASVGHLSRHHEPEDIEFEDDQPIFSPTDFDDACDSEEHDIPSQHQASGDPAPFNTHKENTEDIAHDDALSIQAQEHSVKNQVCRNLCSTYLSPQTQTSTDTTSRMPQPPAKRACRGEMWPLLTADETGDFMQGGQPPSLDVFNVLLVALCEQWKDVVVVPTAELTKLPQDGYLPDADLLDTIFQRETILLPYLADEGTVLMGRIEQRQRIVVSAQLFGPFPSDASLENSRKLTGLFIRYYLPKTPPLLRMPVLYPGVSPPGPASQSDSAIHLIAAAIYKAARMDTPTTLHAELWRRVLLGCIGGTVTDWELVFPPIPMNRMDEPPQQLQQPGAAEGDDKLARFEVLQARYLQQQRAIMHSLSTSMVHLEAYHQSLTPTLRVVKSLHETCRGHQAQLQAKLSEATERQSYKSGPGGRATATCVVQISQELEAAERRATAAGNVCESLQGLDQRLTEMYHKYMKKREVVERQ</sequence>
<organism evidence="2">
    <name type="scientific">Colletotrichum fructicola (strain Nara gc5)</name>
    <name type="common">Anthracnose fungus</name>
    <name type="synonym">Colletotrichum gloeosporioides (strain Nara gc5)</name>
    <dbReference type="NCBI Taxonomy" id="1213859"/>
    <lineage>
        <taxon>Eukaryota</taxon>
        <taxon>Fungi</taxon>
        <taxon>Dikarya</taxon>
        <taxon>Ascomycota</taxon>
        <taxon>Pezizomycotina</taxon>
        <taxon>Sordariomycetes</taxon>
        <taxon>Hypocreomycetidae</taxon>
        <taxon>Glomerellales</taxon>
        <taxon>Glomerellaceae</taxon>
        <taxon>Colletotrichum</taxon>
        <taxon>Colletotrichum gloeosporioides species complex</taxon>
    </lineage>
</organism>
<accession>L2FGZ9</accession>
<dbReference type="EMBL" id="ANPB02000012">
    <property type="protein sequence ID" value="KAF4473680.1"/>
    <property type="molecule type" value="Genomic_DNA"/>
</dbReference>
<dbReference type="AlphaFoldDB" id="L2FGZ9"/>
<feature type="region of interest" description="Disordered" evidence="1">
    <location>
        <begin position="410"/>
        <end position="429"/>
    </location>
</feature>
<gene>
    <name evidence="2" type="ORF">CGGC5_13169</name>
    <name evidence="3" type="ORF">CGGC5_v017295</name>
</gene>
<dbReference type="HOGENOM" id="CLU_416184_0_0_1"/>
<dbReference type="Proteomes" id="UP000011096">
    <property type="component" value="Unassembled WGS sequence"/>
</dbReference>
<evidence type="ECO:0000313" key="3">
    <source>
        <dbReference type="EMBL" id="KAF4473680.1"/>
    </source>
</evidence>
<proteinExistence type="predicted"/>
<feature type="compositionally biased region" description="Low complexity" evidence="1">
    <location>
        <begin position="411"/>
        <end position="420"/>
    </location>
</feature>
<dbReference type="OrthoDB" id="10286780at2759"/>
<reference evidence="3 4" key="2">
    <citation type="submission" date="2012-08" db="EMBL/GenBank/DDBJ databases">
        <authorList>
            <person name="Gan P.H.P."/>
            <person name="Ikeda K."/>
            <person name="Irieda H."/>
            <person name="Narusaka M."/>
            <person name="O'Connell R.J."/>
            <person name="Narusaka Y."/>
            <person name="Takano Y."/>
            <person name="Kubo Y."/>
            <person name="Shirasu K."/>
        </authorList>
    </citation>
    <scope>NUCLEOTIDE SEQUENCE [LARGE SCALE GENOMIC DNA]</scope>
    <source>
        <strain evidence="3 4">Nara gc5</strain>
    </source>
</reference>